<name>A0ABU3DB28_9FLAO</name>
<organism evidence="1 2">
    <name type="scientific">Autumnicola musiva</name>
    <dbReference type="NCBI Taxonomy" id="3075589"/>
    <lineage>
        <taxon>Bacteria</taxon>
        <taxon>Pseudomonadati</taxon>
        <taxon>Bacteroidota</taxon>
        <taxon>Flavobacteriia</taxon>
        <taxon>Flavobacteriales</taxon>
        <taxon>Flavobacteriaceae</taxon>
        <taxon>Autumnicola</taxon>
    </lineage>
</organism>
<evidence type="ECO:0000313" key="1">
    <source>
        <dbReference type="EMBL" id="MDT0678728.1"/>
    </source>
</evidence>
<dbReference type="EMBL" id="JAVRHK010000033">
    <property type="protein sequence ID" value="MDT0678728.1"/>
    <property type="molecule type" value="Genomic_DNA"/>
</dbReference>
<sequence>MKKIDINKHLYFNWSDRKKDILHLFFIVFNEEALIKKLTQENFIELVNFSKDSFKKINPINYIFYKLLVYFPLNHQAVNTKKYSDRLKALLHGVINSAKLEDDPLVELKHFFSFLNTLPVNLSFKDQIQNIRDIYWENDQPRVHDEKQAVDQSISTVITNLREVQDSILESKKIDPQKEILIKDNWVKIKDVFLEPLISFVRSFGEFVKPFPYRSASKRVDHGQYSLIDMFSFLNEFFHHFSQKSSDATAFEKAIEYIDLIQVQFGSESEFRKLFNKNELTVKDFVGLLVEEIDKLPNQLEKEVDDIEDFEIEIPTYYLEVLIIKEICKNMSKYSVENENIKCLIRNEDDFIEIFLENQIKNEVKEFSSNEGLTCINHISESNIFKFSYTNERSDLIFKQKIILRK</sequence>
<reference evidence="1 2" key="1">
    <citation type="submission" date="2023-09" db="EMBL/GenBank/DDBJ databases">
        <authorList>
            <person name="Rey-Velasco X."/>
        </authorList>
    </citation>
    <scope>NUCLEOTIDE SEQUENCE [LARGE SCALE GENOMIC DNA]</scope>
    <source>
        <strain evidence="1 2">F117</strain>
    </source>
</reference>
<accession>A0ABU3DB28</accession>
<proteinExistence type="predicted"/>
<dbReference type="RefSeq" id="WP_311505060.1">
    <property type="nucleotide sequence ID" value="NZ_JAVRHK010000033.1"/>
</dbReference>
<protein>
    <submittedName>
        <fullName evidence="1">Uncharacterized protein</fullName>
    </submittedName>
</protein>
<comment type="caution">
    <text evidence="1">The sequence shown here is derived from an EMBL/GenBank/DDBJ whole genome shotgun (WGS) entry which is preliminary data.</text>
</comment>
<dbReference type="Proteomes" id="UP001262582">
    <property type="component" value="Unassembled WGS sequence"/>
</dbReference>
<keyword evidence="2" id="KW-1185">Reference proteome</keyword>
<gene>
    <name evidence="1" type="ORF">RM539_19295</name>
</gene>
<evidence type="ECO:0000313" key="2">
    <source>
        <dbReference type="Proteomes" id="UP001262582"/>
    </source>
</evidence>